<dbReference type="EMBL" id="LT934425">
    <property type="protein sequence ID" value="SOH03885.1"/>
    <property type="molecule type" value="Genomic_DNA"/>
</dbReference>
<reference evidence="13" key="3">
    <citation type="submission" date="2017-10" db="EMBL/GenBank/DDBJ databases">
        <authorList>
            <person name="Banno H."/>
            <person name="Chua N.-H."/>
        </authorList>
    </citation>
    <scope>NUCLEOTIDE SEQUENCE [LARGE SCALE GENOMIC DNA]</scope>
    <source>
        <strain evidence="13">Kuenenia_mbr1_ru-nijmegen</strain>
    </source>
</reference>
<keyword evidence="4" id="KW-0378">Hydrolase</keyword>
<keyword evidence="6" id="KW-0456">Lyase</keyword>
<proteinExistence type="inferred from homology"/>
<dbReference type="KEGG" id="kst:KSMBR1_1385"/>
<dbReference type="PANTHER" id="PTHR10242:SF2">
    <property type="entry name" value="N-GLYCOSYLASE_DNA LYASE"/>
    <property type="match status" value="1"/>
</dbReference>
<reference evidence="14" key="4">
    <citation type="submission" date="2017-10" db="EMBL/GenBank/DDBJ databases">
        <authorList>
            <person name="Frank J."/>
        </authorList>
    </citation>
    <scope>NUCLEOTIDE SEQUENCE [LARGE SCALE GENOMIC DNA]</scope>
</reference>
<evidence type="ECO:0000256" key="4">
    <source>
        <dbReference type="ARBA" id="ARBA00022801"/>
    </source>
</evidence>
<reference evidence="12 15" key="5">
    <citation type="submission" date="2020-02" db="EMBL/GenBank/DDBJ databases">
        <title>Newly sequenced genome of strain CSTR1 showed variability in Candidatus Kuenenia stuttgartiensis genomes.</title>
        <authorList>
            <person name="Ding C."/>
            <person name="Adrian L."/>
        </authorList>
    </citation>
    <scope>NUCLEOTIDE SEQUENCE [LARGE SCALE GENOMIC DNA]</scope>
    <source>
        <strain evidence="12 15">CSTR1</strain>
    </source>
</reference>
<evidence type="ECO:0000313" key="12">
    <source>
        <dbReference type="EMBL" id="QII10267.1"/>
    </source>
</evidence>
<dbReference type="SMART" id="SM00478">
    <property type="entry name" value="ENDO3c"/>
    <property type="match status" value="1"/>
</dbReference>
<dbReference type="RefSeq" id="WP_157820431.1">
    <property type="nucleotide sequence ID" value="NZ_CP049055.1"/>
</dbReference>
<dbReference type="InterPro" id="IPR012904">
    <property type="entry name" value="OGG_N"/>
</dbReference>
<evidence type="ECO:0000256" key="9">
    <source>
        <dbReference type="ARBA" id="ARBA00044632"/>
    </source>
</evidence>
<evidence type="ECO:0000313" key="11">
    <source>
        <dbReference type="EMBL" id="CAJ72365.1"/>
    </source>
</evidence>
<comment type="similarity">
    <text evidence="1">Belongs to the type-1 OGG1 family.</text>
</comment>
<keyword evidence="7" id="KW-0511">Multifunctional enzyme</keyword>
<dbReference type="OrthoDB" id="9798522at2"/>
<dbReference type="CDD" id="cd00056">
    <property type="entry name" value="ENDO3c"/>
    <property type="match status" value="1"/>
</dbReference>
<evidence type="ECO:0000256" key="2">
    <source>
        <dbReference type="ARBA" id="ARBA00012720"/>
    </source>
</evidence>
<evidence type="ECO:0000256" key="6">
    <source>
        <dbReference type="ARBA" id="ARBA00023239"/>
    </source>
</evidence>
<dbReference type="InterPro" id="IPR023170">
    <property type="entry name" value="HhH_base_excis_C"/>
</dbReference>
<dbReference type="Gene3D" id="3.30.310.260">
    <property type="match status" value="1"/>
</dbReference>
<dbReference type="GO" id="GO:0006284">
    <property type="term" value="P:base-excision repair"/>
    <property type="evidence" value="ECO:0007669"/>
    <property type="project" value="InterPro"/>
</dbReference>
<dbReference type="EMBL" id="CT573072">
    <property type="protein sequence ID" value="CAJ72365.1"/>
    <property type="molecule type" value="Genomic_DNA"/>
</dbReference>
<evidence type="ECO:0000259" key="10">
    <source>
        <dbReference type="SMART" id="SM00478"/>
    </source>
</evidence>
<evidence type="ECO:0000256" key="1">
    <source>
        <dbReference type="ARBA" id="ARBA00010679"/>
    </source>
</evidence>
<dbReference type="AlphaFoldDB" id="Q1PZ47"/>
<dbReference type="InterPro" id="IPR003265">
    <property type="entry name" value="HhH-GPD_domain"/>
</dbReference>
<dbReference type="GO" id="GO:0003684">
    <property type="term" value="F:damaged DNA binding"/>
    <property type="evidence" value="ECO:0007669"/>
    <property type="project" value="InterPro"/>
</dbReference>
<evidence type="ECO:0000256" key="5">
    <source>
        <dbReference type="ARBA" id="ARBA00023204"/>
    </source>
</evidence>
<keyword evidence="14" id="KW-1185">Reference proteome</keyword>
<dbReference type="Proteomes" id="UP000501926">
    <property type="component" value="Chromosome"/>
</dbReference>
<dbReference type="Gene3D" id="1.10.340.30">
    <property type="entry name" value="Hypothetical protein, domain 2"/>
    <property type="match status" value="1"/>
</dbReference>
<feature type="domain" description="HhH-GPD" evidence="10">
    <location>
        <begin position="107"/>
        <end position="266"/>
    </location>
</feature>
<keyword evidence="3" id="KW-0227">DNA damage</keyword>
<dbReference type="PANTHER" id="PTHR10242">
    <property type="entry name" value="8-OXOGUANINE DNA GLYCOSYLASE"/>
    <property type="match status" value="1"/>
</dbReference>
<dbReference type="Proteomes" id="UP000221734">
    <property type="component" value="Chromosome Kuenenia_stuttgartiensis_MBR1"/>
</dbReference>
<evidence type="ECO:0000313" key="13">
    <source>
        <dbReference type="EMBL" id="SOH03885.1"/>
    </source>
</evidence>
<dbReference type="GO" id="GO:0008534">
    <property type="term" value="F:oxidized purine nucleobase lesion DNA N-glycosylase activity"/>
    <property type="evidence" value="ECO:0007669"/>
    <property type="project" value="InterPro"/>
</dbReference>
<dbReference type="EC" id="4.2.99.18" evidence="2"/>
<dbReference type="EMBL" id="CP049055">
    <property type="protein sequence ID" value="QII10267.1"/>
    <property type="molecule type" value="Genomic_DNA"/>
</dbReference>
<dbReference type="InterPro" id="IPR011257">
    <property type="entry name" value="DNA_glycosylase"/>
</dbReference>
<evidence type="ECO:0000256" key="3">
    <source>
        <dbReference type="ARBA" id="ARBA00022763"/>
    </source>
</evidence>
<evidence type="ECO:0000313" key="14">
    <source>
        <dbReference type="Proteomes" id="UP000221734"/>
    </source>
</evidence>
<evidence type="ECO:0000256" key="8">
    <source>
        <dbReference type="ARBA" id="ARBA00023295"/>
    </source>
</evidence>
<protein>
    <recommendedName>
        <fullName evidence="2">DNA-(apurinic or apyrimidinic site) lyase</fullName>
        <ecNumber evidence="2">4.2.99.18</ecNumber>
    </recommendedName>
</protein>
<keyword evidence="5" id="KW-0234">DNA repair</keyword>
<comment type="catalytic activity">
    <reaction evidence="9">
        <text>2'-deoxyribonucleotide-(2'-deoxyribose 5'-phosphate)-2'-deoxyribonucleotide-DNA = a 3'-end 2'-deoxyribonucleotide-(2,3-dehydro-2,3-deoxyribose 5'-phosphate)-DNA + a 5'-end 5'-phospho-2'-deoxyribonucleoside-DNA + H(+)</text>
        <dbReference type="Rhea" id="RHEA:66592"/>
        <dbReference type="Rhea" id="RHEA-COMP:13180"/>
        <dbReference type="Rhea" id="RHEA-COMP:16897"/>
        <dbReference type="Rhea" id="RHEA-COMP:17067"/>
        <dbReference type="ChEBI" id="CHEBI:15378"/>
        <dbReference type="ChEBI" id="CHEBI:136412"/>
        <dbReference type="ChEBI" id="CHEBI:157695"/>
        <dbReference type="ChEBI" id="CHEBI:167181"/>
        <dbReference type="EC" id="4.2.99.18"/>
    </reaction>
</comment>
<keyword evidence="8" id="KW-0326">Glycosidase</keyword>
<dbReference type="SUPFAM" id="SSF55945">
    <property type="entry name" value="TATA-box binding protein-like"/>
    <property type="match status" value="1"/>
</dbReference>
<dbReference type="GO" id="GO:0140078">
    <property type="term" value="F:class I DNA-(apurinic or apyrimidinic site) endonuclease activity"/>
    <property type="evidence" value="ECO:0007669"/>
    <property type="project" value="UniProtKB-EC"/>
</dbReference>
<accession>Q1PZ47</accession>
<reference evidence="11" key="2">
    <citation type="submission" date="2006-01" db="EMBL/GenBank/DDBJ databases">
        <authorList>
            <person name="Genoscope"/>
        </authorList>
    </citation>
    <scope>NUCLEOTIDE SEQUENCE</scope>
</reference>
<dbReference type="SUPFAM" id="SSF48150">
    <property type="entry name" value="DNA-glycosylase"/>
    <property type="match status" value="1"/>
</dbReference>
<gene>
    <name evidence="11" type="primary">Hogg1</name>
    <name evidence="12" type="synonym">hogg</name>
    <name evidence="13" type="synonym">hogg1</name>
    <name evidence="12" type="ORF">KsCSTR_08880</name>
    <name evidence="13" type="ORF">KSMBR1_1385</name>
    <name evidence="11" type="ORF">kustd1620</name>
</gene>
<sequence length="269" mass="31186">MPKLAVKDFNLSHTLLCGQLFRVKKIDDWFYVAAKNRIFKIRQLSEHVEYYGVGKKFLTNFFALDEPYGDILSQINKDSHMNSAIGKFYGLRIVRQDPWECLISFMCSSAANIPKIQLNLENLSEYFGEKVRLHDFEWHTFPRPGKLDDYQQILMAKTGFRAVHIKKANDTINDAFLTALNKLPYPEAKKALLQIPGVGNKIADCVLLFSLGFSEAFPIDTWIKKILQRLYFKDETVSNNELHTFGVHYFGKYAGYAQQFLYMLARENK</sequence>
<evidence type="ECO:0000256" key="7">
    <source>
        <dbReference type="ARBA" id="ARBA00023268"/>
    </source>
</evidence>
<reference evidence="11" key="1">
    <citation type="journal article" date="2006" name="Nature">
        <title>Deciphering the evolution and metabolism of an anammox bacterium from a community genome.</title>
        <authorList>
            <person name="Strous M."/>
            <person name="Pelletier E."/>
            <person name="Mangenot S."/>
            <person name="Rattei T."/>
            <person name="Lehner A."/>
            <person name="Taylor M.W."/>
            <person name="Horn M."/>
            <person name="Daims H."/>
            <person name="Bartol-Mavel D."/>
            <person name="Wincker P."/>
            <person name="Barbe V."/>
            <person name="Fonknechten N."/>
            <person name="Vallenet D."/>
            <person name="Segurens B."/>
            <person name="Schenowitz-Truong C."/>
            <person name="Medigue C."/>
            <person name="Collingro A."/>
            <person name="Snel B."/>
            <person name="Dutilh B.E."/>
            <person name="OpDenCamp H.J.M."/>
            <person name="vanDerDrift C."/>
            <person name="Cirpus I."/>
            <person name="vanDePas-Schoonen K.T."/>
            <person name="Harhangi H.R."/>
            <person name="vanNiftrik L."/>
            <person name="Schmid M."/>
            <person name="Keltjens J."/>
            <person name="vanDeVossenberg J."/>
            <person name="Kartal B."/>
            <person name="Meier H."/>
            <person name="Frishman D."/>
            <person name="Huynen M.A."/>
            <person name="Mewes H."/>
            <person name="Weissenbach J."/>
            <person name="Jetten M.S.M."/>
            <person name="Wagner M."/>
            <person name="LePaslier D."/>
        </authorList>
    </citation>
    <scope>NUCLEOTIDE SEQUENCE</scope>
</reference>
<dbReference type="InterPro" id="IPR052054">
    <property type="entry name" value="Oxidative_DNA_repair_enzyme"/>
</dbReference>
<name>Q1PZ47_KUEST</name>
<dbReference type="GO" id="GO:0006289">
    <property type="term" value="P:nucleotide-excision repair"/>
    <property type="evidence" value="ECO:0007669"/>
    <property type="project" value="InterPro"/>
</dbReference>
<dbReference type="Pfam" id="PF07934">
    <property type="entry name" value="OGG_N"/>
    <property type="match status" value="1"/>
</dbReference>
<dbReference type="Gene3D" id="1.10.1670.10">
    <property type="entry name" value="Helix-hairpin-Helix base-excision DNA repair enzymes (C-terminal)"/>
    <property type="match status" value="1"/>
</dbReference>
<organism evidence="11">
    <name type="scientific">Kuenenia stuttgartiensis</name>
    <dbReference type="NCBI Taxonomy" id="174633"/>
    <lineage>
        <taxon>Bacteria</taxon>
        <taxon>Pseudomonadati</taxon>
        <taxon>Planctomycetota</taxon>
        <taxon>Candidatus Brocadiia</taxon>
        <taxon>Candidatus Brocadiales</taxon>
        <taxon>Candidatus Brocadiaceae</taxon>
        <taxon>Candidatus Kuenenia</taxon>
    </lineage>
</organism>
<evidence type="ECO:0000313" key="15">
    <source>
        <dbReference type="Proteomes" id="UP000501926"/>
    </source>
</evidence>